<feature type="domain" description="Mop" evidence="7">
    <location>
        <begin position="288"/>
        <end position="356"/>
    </location>
</feature>
<evidence type="ECO:0000256" key="2">
    <source>
        <dbReference type="ARBA" id="ARBA00022505"/>
    </source>
</evidence>
<accession>A0ABP6RYD9</accession>
<evidence type="ECO:0000259" key="7">
    <source>
        <dbReference type="PROSITE" id="PS51866"/>
    </source>
</evidence>
<dbReference type="SMART" id="SM00382">
    <property type="entry name" value="AAA"/>
    <property type="match status" value="1"/>
</dbReference>
<dbReference type="InterPro" id="IPR004606">
    <property type="entry name" value="Mop_domain"/>
</dbReference>
<reference evidence="9" key="1">
    <citation type="journal article" date="2019" name="Int. J. Syst. Evol. Microbiol.">
        <title>The Global Catalogue of Microorganisms (GCM) 10K type strain sequencing project: providing services to taxonomists for standard genome sequencing and annotation.</title>
        <authorList>
            <consortium name="The Broad Institute Genomics Platform"/>
            <consortium name="The Broad Institute Genome Sequencing Center for Infectious Disease"/>
            <person name="Wu L."/>
            <person name="Ma J."/>
        </authorList>
    </citation>
    <scope>NUCLEOTIDE SEQUENCE [LARGE SCALE GENOMIC DNA]</scope>
    <source>
        <strain evidence="9">JCM 9687</strain>
    </source>
</reference>
<dbReference type="PANTHER" id="PTHR42781:SF4">
    <property type="entry name" value="SPERMIDINE_PUTRESCINE IMPORT ATP-BINDING PROTEIN POTA"/>
    <property type="match status" value="1"/>
</dbReference>
<dbReference type="InterPro" id="IPR003439">
    <property type="entry name" value="ABC_transporter-like_ATP-bd"/>
</dbReference>
<dbReference type="RefSeq" id="WP_344930399.1">
    <property type="nucleotide sequence ID" value="NZ_BAAAYK010000038.1"/>
</dbReference>
<sequence>MTGLHAEVAFARPEFALDVELSVAPGEVLAVLGPNGAGKSTLLSVLSGLLVPERGRVALDEHVWCDAATGAHVPAHRRGVGLLAQNALLFPRMSVLENVAFGPRSAGTPKAEARETARRWLSEVDAAEYADRRPAQVSGGQAQRIALARALAAAPRLLLLDEPLAALDVDSAPAVRGLLHRVLREQRQPTVLVTHDVLDAVVLADRVAVLVDGKIIEEGSTREVLTRPQAAFTARIAGLNLLTGVATDGGLDFGGTAIAGRSVEVARGEPAAAVFSPSAVAVHRERPDGSPRNAVPVRIDALEPRGDVVRLRAATRTPDPVVLAADVTPAAVADLRLGVGDLVFFVVKATEVAMHPVSDGSSGV</sequence>
<dbReference type="Gene3D" id="3.40.50.300">
    <property type="entry name" value="P-loop containing nucleotide triphosphate hydrolases"/>
    <property type="match status" value="1"/>
</dbReference>
<evidence type="ECO:0000256" key="3">
    <source>
        <dbReference type="ARBA" id="ARBA00022741"/>
    </source>
</evidence>
<dbReference type="Pfam" id="PF03459">
    <property type="entry name" value="TOBE"/>
    <property type="match status" value="1"/>
</dbReference>
<keyword evidence="4 8" id="KW-0067">ATP-binding</keyword>
<dbReference type="SUPFAM" id="SSF50331">
    <property type="entry name" value="MOP-like"/>
    <property type="match status" value="1"/>
</dbReference>
<keyword evidence="9" id="KW-1185">Reference proteome</keyword>
<keyword evidence="2 5" id="KW-0500">Molybdenum</keyword>
<keyword evidence="1" id="KW-0813">Transport</keyword>
<dbReference type="InterPro" id="IPR008995">
    <property type="entry name" value="Mo/tungstate-bd_C_term_dom"/>
</dbReference>
<dbReference type="Proteomes" id="UP001500483">
    <property type="component" value="Unassembled WGS sequence"/>
</dbReference>
<keyword evidence="3" id="KW-0547">Nucleotide-binding</keyword>
<dbReference type="PROSITE" id="PS00211">
    <property type="entry name" value="ABC_TRANSPORTER_1"/>
    <property type="match status" value="1"/>
</dbReference>
<evidence type="ECO:0000313" key="9">
    <source>
        <dbReference type="Proteomes" id="UP001500483"/>
    </source>
</evidence>
<evidence type="ECO:0000256" key="5">
    <source>
        <dbReference type="PROSITE-ProRule" id="PRU01213"/>
    </source>
</evidence>
<comment type="caution">
    <text evidence="8">The sequence shown here is derived from an EMBL/GenBank/DDBJ whole genome shotgun (WGS) entry which is preliminary data.</text>
</comment>
<dbReference type="InterPro" id="IPR050093">
    <property type="entry name" value="ABC_SmlMolc_Importer"/>
</dbReference>
<protein>
    <submittedName>
        <fullName evidence="8">ATP-binding cassette domain-containing protein</fullName>
    </submittedName>
</protein>
<dbReference type="PROSITE" id="PS50893">
    <property type="entry name" value="ABC_TRANSPORTER_2"/>
    <property type="match status" value="1"/>
</dbReference>
<dbReference type="Pfam" id="PF00005">
    <property type="entry name" value="ABC_tran"/>
    <property type="match status" value="1"/>
</dbReference>
<evidence type="ECO:0000256" key="4">
    <source>
        <dbReference type="ARBA" id="ARBA00022840"/>
    </source>
</evidence>
<gene>
    <name evidence="8" type="ORF">GCM10020366_55260</name>
</gene>
<feature type="domain" description="ABC transporter" evidence="6">
    <location>
        <begin position="1"/>
        <end position="237"/>
    </location>
</feature>
<dbReference type="Gene3D" id="2.40.50.100">
    <property type="match status" value="1"/>
</dbReference>
<dbReference type="PANTHER" id="PTHR42781">
    <property type="entry name" value="SPERMIDINE/PUTRESCINE IMPORT ATP-BINDING PROTEIN POTA"/>
    <property type="match status" value="1"/>
</dbReference>
<dbReference type="InterPro" id="IPR005116">
    <property type="entry name" value="Transp-assoc_OB_typ1"/>
</dbReference>
<evidence type="ECO:0000259" key="6">
    <source>
        <dbReference type="PROSITE" id="PS50893"/>
    </source>
</evidence>
<dbReference type="InterPro" id="IPR027417">
    <property type="entry name" value="P-loop_NTPase"/>
</dbReference>
<organism evidence="8 9">
    <name type="scientific">Saccharopolyspora gregorii</name>
    <dbReference type="NCBI Taxonomy" id="33914"/>
    <lineage>
        <taxon>Bacteria</taxon>
        <taxon>Bacillati</taxon>
        <taxon>Actinomycetota</taxon>
        <taxon>Actinomycetes</taxon>
        <taxon>Pseudonocardiales</taxon>
        <taxon>Pseudonocardiaceae</taxon>
        <taxon>Saccharopolyspora</taxon>
    </lineage>
</organism>
<dbReference type="InterPro" id="IPR003593">
    <property type="entry name" value="AAA+_ATPase"/>
</dbReference>
<dbReference type="SUPFAM" id="SSF52540">
    <property type="entry name" value="P-loop containing nucleoside triphosphate hydrolases"/>
    <property type="match status" value="1"/>
</dbReference>
<proteinExistence type="predicted"/>
<dbReference type="InterPro" id="IPR017871">
    <property type="entry name" value="ABC_transporter-like_CS"/>
</dbReference>
<dbReference type="GO" id="GO:0005524">
    <property type="term" value="F:ATP binding"/>
    <property type="evidence" value="ECO:0007669"/>
    <property type="project" value="UniProtKB-KW"/>
</dbReference>
<evidence type="ECO:0000313" key="8">
    <source>
        <dbReference type="EMBL" id="GAA3363416.1"/>
    </source>
</evidence>
<dbReference type="EMBL" id="BAAAYK010000038">
    <property type="protein sequence ID" value="GAA3363416.1"/>
    <property type="molecule type" value="Genomic_DNA"/>
</dbReference>
<dbReference type="PROSITE" id="PS51866">
    <property type="entry name" value="MOP"/>
    <property type="match status" value="1"/>
</dbReference>
<name>A0ABP6RYD9_9PSEU</name>
<evidence type="ECO:0000256" key="1">
    <source>
        <dbReference type="ARBA" id="ARBA00022448"/>
    </source>
</evidence>